<name>A0A0J6FVF6_9BACL</name>
<evidence type="ECO:0000256" key="7">
    <source>
        <dbReference type="ARBA" id="ARBA00023136"/>
    </source>
</evidence>
<gene>
    <name evidence="9" type="ORF">AB986_03305</name>
</gene>
<keyword evidence="4 8" id="KW-0812">Transmembrane</keyword>
<keyword evidence="10" id="KW-1185">Reference proteome</keyword>
<dbReference type="GO" id="GO:0008324">
    <property type="term" value="F:monoatomic cation transmembrane transporter activity"/>
    <property type="evidence" value="ECO:0007669"/>
    <property type="project" value="InterPro"/>
</dbReference>
<keyword evidence="7 8" id="KW-0472">Membrane</keyword>
<evidence type="ECO:0000256" key="4">
    <source>
        <dbReference type="ARBA" id="ARBA00022692"/>
    </source>
</evidence>
<dbReference type="GO" id="GO:0005886">
    <property type="term" value="C:plasma membrane"/>
    <property type="evidence" value="ECO:0007669"/>
    <property type="project" value="UniProtKB-SubCell"/>
</dbReference>
<dbReference type="PANTHER" id="PTHR32024">
    <property type="entry name" value="TRK SYSTEM POTASSIUM UPTAKE PROTEIN TRKG-RELATED"/>
    <property type="match status" value="1"/>
</dbReference>
<evidence type="ECO:0000256" key="1">
    <source>
        <dbReference type="ARBA" id="ARBA00004651"/>
    </source>
</evidence>
<dbReference type="RefSeq" id="WP_048309458.1">
    <property type="nucleotide sequence ID" value="NZ_CP119526.1"/>
</dbReference>
<feature type="transmembrane region" description="Helical" evidence="8">
    <location>
        <begin position="12"/>
        <end position="31"/>
    </location>
</feature>
<evidence type="ECO:0000256" key="5">
    <source>
        <dbReference type="ARBA" id="ARBA00022989"/>
    </source>
</evidence>
<feature type="transmembrane region" description="Helical" evidence="8">
    <location>
        <begin position="224"/>
        <end position="243"/>
    </location>
</feature>
<dbReference type="PATRIC" id="fig|157733.3.peg.2875"/>
<dbReference type="Proteomes" id="UP000035996">
    <property type="component" value="Unassembled WGS sequence"/>
</dbReference>
<feature type="transmembrane region" description="Helical" evidence="8">
    <location>
        <begin position="37"/>
        <end position="60"/>
    </location>
</feature>
<dbReference type="GO" id="GO:0030001">
    <property type="term" value="P:metal ion transport"/>
    <property type="evidence" value="ECO:0007669"/>
    <property type="project" value="UniProtKB-ARBA"/>
</dbReference>
<keyword evidence="3" id="KW-1003">Cell membrane</keyword>
<dbReference type="InterPro" id="IPR003445">
    <property type="entry name" value="Cat_transpt"/>
</dbReference>
<keyword evidence="2" id="KW-0813">Transport</keyword>
<dbReference type="OrthoDB" id="9810952at2"/>
<accession>A0A0J6FVF6</accession>
<evidence type="ECO:0008006" key="11">
    <source>
        <dbReference type="Google" id="ProtNLM"/>
    </source>
</evidence>
<evidence type="ECO:0000256" key="3">
    <source>
        <dbReference type="ARBA" id="ARBA00022475"/>
    </source>
</evidence>
<sequence>MLKNKSTIKSFRYIFIMYVGTILLFAALYLLPFSHVGSLQVIDALFVSTSALSVTGLSVINISTEFTRIGQALLIIEMQLGGIGILVLVSYLFMMMGKKLTLSSMLLISKDQNQTQLKTIRSLSLSVLMIALLVEAIGFGLMFNGIHEQSSSLQEAVFVTVFHSVASFTNAGFDLFGDSLISFQENWLLLLTSATMIFLGSLGFPTIVEYIFAFRKKKSLFTKVNIRLHSFLFLFGTVVYFLLERNGVFGDLSWFDKLVNIIFLSATSRNGGLTTVDISTLNITTVLLLMSLMFIGGASSSTGGGLRLTTFTVLVAKMISVARSEENTTLFKKTISQDSINKSFLILLTFIFLFGFSTIILSIFETQEIEMIAFEVLSALTNTGLSMGITAELASISKLLLCMLMIIGRIGVFSFIYVVFKIEKSRTRYLKEDLAVG</sequence>
<evidence type="ECO:0000256" key="2">
    <source>
        <dbReference type="ARBA" id="ARBA00022448"/>
    </source>
</evidence>
<keyword evidence="5 8" id="KW-1133">Transmembrane helix</keyword>
<feature type="transmembrane region" description="Helical" evidence="8">
    <location>
        <begin position="123"/>
        <end position="144"/>
    </location>
</feature>
<dbReference type="EMBL" id="LELK01000001">
    <property type="protein sequence ID" value="KMM38347.1"/>
    <property type="molecule type" value="Genomic_DNA"/>
</dbReference>
<dbReference type="PANTHER" id="PTHR32024:SF4">
    <property type="entry name" value="KTR SYSTEM POTASSIUM UPTAKE PROTEIN D"/>
    <property type="match status" value="1"/>
</dbReference>
<evidence type="ECO:0000313" key="10">
    <source>
        <dbReference type="Proteomes" id="UP000035996"/>
    </source>
</evidence>
<reference evidence="9" key="1">
    <citation type="submission" date="2015-06" db="EMBL/GenBank/DDBJ databases">
        <authorList>
            <person name="Liu B."/>
            <person name="Wang J."/>
            <person name="Zhu Y."/>
            <person name="Liu G."/>
            <person name="Chen Q."/>
            <person name="Zheng C."/>
            <person name="Che J."/>
            <person name="Ge C."/>
            <person name="Shi H."/>
            <person name="Pan Z."/>
            <person name="Liu X."/>
        </authorList>
    </citation>
    <scope>NUCLEOTIDE SEQUENCE [LARGE SCALE GENOMIC DNA]</scope>
    <source>
        <strain evidence="9">DSM 16346</strain>
    </source>
</reference>
<protein>
    <recommendedName>
        <fullName evidence="11">ATP synthase</fullName>
    </recommendedName>
</protein>
<keyword evidence="6" id="KW-0406">Ion transport</keyword>
<feature type="transmembrane region" description="Helical" evidence="8">
    <location>
        <begin position="344"/>
        <end position="364"/>
    </location>
</feature>
<dbReference type="STRING" id="157733.AB986_03305"/>
<evidence type="ECO:0000256" key="8">
    <source>
        <dbReference type="SAM" id="Phobius"/>
    </source>
</evidence>
<feature type="transmembrane region" description="Helical" evidence="8">
    <location>
        <begin position="188"/>
        <end position="212"/>
    </location>
</feature>
<feature type="transmembrane region" description="Helical" evidence="8">
    <location>
        <begin position="396"/>
        <end position="420"/>
    </location>
</feature>
<comment type="caution">
    <text evidence="9">The sequence shown here is derived from an EMBL/GenBank/DDBJ whole genome shotgun (WGS) entry which is preliminary data.</text>
</comment>
<dbReference type="Pfam" id="PF02386">
    <property type="entry name" value="TrkH"/>
    <property type="match status" value="1"/>
</dbReference>
<feature type="transmembrane region" description="Helical" evidence="8">
    <location>
        <begin position="156"/>
        <end position="176"/>
    </location>
</feature>
<evidence type="ECO:0000313" key="9">
    <source>
        <dbReference type="EMBL" id="KMM38347.1"/>
    </source>
</evidence>
<proteinExistence type="predicted"/>
<feature type="transmembrane region" description="Helical" evidence="8">
    <location>
        <begin position="278"/>
        <end position="298"/>
    </location>
</feature>
<organism evidence="9 10">
    <name type="scientific">Guptibacillus hwajinpoensis</name>
    <dbReference type="NCBI Taxonomy" id="208199"/>
    <lineage>
        <taxon>Bacteria</taxon>
        <taxon>Bacillati</taxon>
        <taxon>Bacillota</taxon>
        <taxon>Bacilli</taxon>
        <taxon>Bacillales</taxon>
        <taxon>Guptibacillaceae</taxon>
        <taxon>Guptibacillus</taxon>
    </lineage>
</organism>
<feature type="transmembrane region" description="Helical" evidence="8">
    <location>
        <begin position="72"/>
        <end position="94"/>
    </location>
</feature>
<comment type="subcellular location">
    <subcellularLocation>
        <location evidence="1">Cell membrane</location>
        <topology evidence="1">Multi-pass membrane protein</topology>
    </subcellularLocation>
</comment>
<dbReference type="AlphaFoldDB" id="A0A0J6FVF6"/>
<evidence type="ECO:0000256" key="6">
    <source>
        <dbReference type="ARBA" id="ARBA00023065"/>
    </source>
</evidence>